<accession>A0ACB6YYG2</accession>
<proteinExistence type="predicted"/>
<reference evidence="1" key="2">
    <citation type="journal article" date="2020" name="Nat. Commun.">
        <title>Large-scale genome sequencing of mycorrhizal fungi provides insights into the early evolution of symbiotic traits.</title>
        <authorList>
            <person name="Miyauchi S."/>
            <person name="Kiss E."/>
            <person name="Kuo A."/>
            <person name="Drula E."/>
            <person name="Kohler A."/>
            <person name="Sanchez-Garcia M."/>
            <person name="Morin E."/>
            <person name="Andreopoulos B."/>
            <person name="Barry K.W."/>
            <person name="Bonito G."/>
            <person name="Buee M."/>
            <person name="Carver A."/>
            <person name="Chen C."/>
            <person name="Cichocki N."/>
            <person name="Clum A."/>
            <person name="Culley D."/>
            <person name="Crous P.W."/>
            <person name="Fauchery L."/>
            <person name="Girlanda M."/>
            <person name="Hayes R.D."/>
            <person name="Keri Z."/>
            <person name="LaButti K."/>
            <person name="Lipzen A."/>
            <person name="Lombard V."/>
            <person name="Magnuson J."/>
            <person name="Maillard F."/>
            <person name="Murat C."/>
            <person name="Nolan M."/>
            <person name="Ohm R.A."/>
            <person name="Pangilinan J."/>
            <person name="Pereira M.F."/>
            <person name="Perotto S."/>
            <person name="Peter M."/>
            <person name="Pfister S."/>
            <person name="Riley R."/>
            <person name="Sitrit Y."/>
            <person name="Stielow J.B."/>
            <person name="Szollosi G."/>
            <person name="Zifcakova L."/>
            <person name="Stursova M."/>
            <person name="Spatafora J.W."/>
            <person name="Tedersoo L."/>
            <person name="Vaario L.M."/>
            <person name="Yamada A."/>
            <person name="Yan M."/>
            <person name="Wang P."/>
            <person name="Xu J."/>
            <person name="Bruns T."/>
            <person name="Baldrian P."/>
            <person name="Vilgalys R."/>
            <person name="Dunand C."/>
            <person name="Henrissat B."/>
            <person name="Grigoriev I.V."/>
            <person name="Hibbett D."/>
            <person name="Nagy L.G."/>
            <person name="Martin F.M."/>
        </authorList>
    </citation>
    <scope>NUCLEOTIDE SEQUENCE</scope>
    <source>
        <strain evidence="1">P2</strain>
    </source>
</reference>
<gene>
    <name evidence="1" type="ORF">BDM02DRAFT_2327505</name>
</gene>
<keyword evidence="2" id="KW-1185">Reference proteome</keyword>
<evidence type="ECO:0000313" key="2">
    <source>
        <dbReference type="Proteomes" id="UP000886501"/>
    </source>
</evidence>
<evidence type="ECO:0000313" key="1">
    <source>
        <dbReference type="EMBL" id="KAF9642343.1"/>
    </source>
</evidence>
<protein>
    <submittedName>
        <fullName evidence="1">Uncharacterized protein</fullName>
    </submittedName>
</protein>
<dbReference type="Proteomes" id="UP000886501">
    <property type="component" value="Unassembled WGS sequence"/>
</dbReference>
<dbReference type="EMBL" id="MU118523">
    <property type="protein sequence ID" value="KAF9642343.1"/>
    <property type="molecule type" value="Genomic_DNA"/>
</dbReference>
<comment type="caution">
    <text evidence="1">The sequence shown here is derived from an EMBL/GenBank/DDBJ whole genome shotgun (WGS) entry which is preliminary data.</text>
</comment>
<reference evidence="1" key="1">
    <citation type="submission" date="2019-10" db="EMBL/GenBank/DDBJ databases">
        <authorList>
            <consortium name="DOE Joint Genome Institute"/>
            <person name="Kuo A."/>
            <person name="Miyauchi S."/>
            <person name="Kiss E."/>
            <person name="Drula E."/>
            <person name="Kohler A."/>
            <person name="Sanchez-Garcia M."/>
            <person name="Andreopoulos B."/>
            <person name="Barry K.W."/>
            <person name="Bonito G."/>
            <person name="Buee M."/>
            <person name="Carver A."/>
            <person name="Chen C."/>
            <person name="Cichocki N."/>
            <person name="Clum A."/>
            <person name="Culley D."/>
            <person name="Crous P.W."/>
            <person name="Fauchery L."/>
            <person name="Girlanda M."/>
            <person name="Hayes R."/>
            <person name="Keri Z."/>
            <person name="Labutti K."/>
            <person name="Lipzen A."/>
            <person name="Lombard V."/>
            <person name="Magnuson J."/>
            <person name="Maillard F."/>
            <person name="Morin E."/>
            <person name="Murat C."/>
            <person name="Nolan M."/>
            <person name="Ohm R."/>
            <person name="Pangilinan J."/>
            <person name="Pereira M."/>
            <person name="Perotto S."/>
            <person name="Peter M."/>
            <person name="Riley R."/>
            <person name="Sitrit Y."/>
            <person name="Stielow B."/>
            <person name="Szollosi G."/>
            <person name="Zifcakova L."/>
            <person name="Stursova M."/>
            <person name="Spatafora J.W."/>
            <person name="Tedersoo L."/>
            <person name="Vaario L.-M."/>
            <person name="Yamada A."/>
            <person name="Yan M."/>
            <person name="Wang P."/>
            <person name="Xu J."/>
            <person name="Bruns T."/>
            <person name="Baldrian P."/>
            <person name="Vilgalys R."/>
            <person name="Henrissat B."/>
            <person name="Grigoriev I.V."/>
            <person name="Hibbett D."/>
            <person name="Nagy L.G."/>
            <person name="Martin F.M."/>
        </authorList>
    </citation>
    <scope>NUCLEOTIDE SEQUENCE</scope>
    <source>
        <strain evidence="1">P2</strain>
    </source>
</reference>
<sequence length="72" mass="7949">MASFTRFSTLQTLSSTCSTREIQLERCANLLWSISGRMHTCAEALAISNLGKLVPSPQHLPDVHESHRPGPM</sequence>
<organism evidence="1 2">
    <name type="scientific">Thelephora ganbajun</name>
    <name type="common">Ganba fungus</name>
    <dbReference type="NCBI Taxonomy" id="370292"/>
    <lineage>
        <taxon>Eukaryota</taxon>
        <taxon>Fungi</taxon>
        <taxon>Dikarya</taxon>
        <taxon>Basidiomycota</taxon>
        <taxon>Agaricomycotina</taxon>
        <taxon>Agaricomycetes</taxon>
        <taxon>Thelephorales</taxon>
        <taxon>Thelephoraceae</taxon>
        <taxon>Thelephora</taxon>
    </lineage>
</organism>
<name>A0ACB6YYG2_THEGA</name>